<dbReference type="EMBL" id="LUAX01000007">
    <property type="protein sequence ID" value="OAM97075.1"/>
    <property type="molecule type" value="Genomic_DNA"/>
</dbReference>
<dbReference type="Pfam" id="PF08281">
    <property type="entry name" value="Sigma70_r4_2"/>
    <property type="match status" value="1"/>
</dbReference>
<evidence type="ECO:0000313" key="5">
    <source>
        <dbReference type="EMBL" id="OAM97075.1"/>
    </source>
</evidence>
<dbReference type="SUPFAM" id="SSF88946">
    <property type="entry name" value="Sigma2 domain of RNA polymerase sigma factors"/>
    <property type="match status" value="1"/>
</dbReference>
<dbReference type="PANTHER" id="PTHR47756">
    <property type="entry name" value="BLL6612 PROTEIN-RELATED"/>
    <property type="match status" value="1"/>
</dbReference>
<reference evidence="5 6" key="1">
    <citation type="submission" date="2016-03" db="EMBL/GenBank/DDBJ databases">
        <title>Draft genome sequence of the Vibrio tubiashii subs. europaeus.</title>
        <authorList>
            <person name="Spinard E."/>
            <person name="Dubert J."/>
            <person name="Nelson D.R."/>
            <person name="Barja J.L."/>
        </authorList>
    </citation>
    <scope>NUCLEOTIDE SEQUENCE [LARGE SCALE GENOMIC DNA]</scope>
    <source>
        <strain evidence="6">PP-638</strain>
        <strain evidence="5">PP2-638</strain>
    </source>
</reference>
<dbReference type="Proteomes" id="UP001150001">
    <property type="component" value="Unassembled WGS sequence"/>
</dbReference>
<dbReference type="Gene3D" id="1.25.40.10">
    <property type="entry name" value="Tetratricopeptide repeat domain"/>
    <property type="match status" value="1"/>
</dbReference>
<protein>
    <submittedName>
        <fullName evidence="5">RNA polymerase</fullName>
    </submittedName>
</protein>
<evidence type="ECO:0000313" key="4">
    <source>
        <dbReference type="EMBL" id="MDC5741874.1"/>
    </source>
</evidence>
<evidence type="ECO:0000259" key="2">
    <source>
        <dbReference type="Pfam" id="PF08281"/>
    </source>
</evidence>
<dbReference type="InterPro" id="IPR013249">
    <property type="entry name" value="RNA_pol_sigma70_r4_t2"/>
</dbReference>
<feature type="domain" description="DUF6596" evidence="3">
    <location>
        <begin position="186"/>
        <end position="283"/>
    </location>
</feature>
<dbReference type="GeneID" id="78077231"/>
<dbReference type="EMBL" id="JAPFIT010000019">
    <property type="protein sequence ID" value="MDC5741874.1"/>
    <property type="molecule type" value="Genomic_DNA"/>
</dbReference>
<evidence type="ECO:0000259" key="3">
    <source>
        <dbReference type="Pfam" id="PF20239"/>
    </source>
</evidence>
<dbReference type="OrthoDB" id="9780299at2"/>
<dbReference type="GO" id="GO:0006352">
    <property type="term" value="P:DNA-templated transcription initiation"/>
    <property type="evidence" value="ECO:0007669"/>
    <property type="project" value="InterPro"/>
</dbReference>
<dbReference type="Pfam" id="PF20239">
    <property type="entry name" value="DUF6596"/>
    <property type="match status" value="1"/>
</dbReference>
<dbReference type="AlphaFoldDB" id="A0A178J5P9"/>
<feature type="domain" description="RNA polymerase sigma factor 70 region 4 type 2" evidence="2">
    <location>
        <begin position="117"/>
        <end position="168"/>
    </location>
</feature>
<dbReference type="SUPFAM" id="SSF48452">
    <property type="entry name" value="TPR-like"/>
    <property type="match status" value="1"/>
</dbReference>
<dbReference type="InterPro" id="IPR007627">
    <property type="entry name" value="RNA_pol_sigma70_r2"/>
</dbReference>
<organism evidence="5 6">
    <name type="scientific">Vibrio europaeus</name>
    <dbReference type="NCBI Taxonomy" id="300876"/>
    <lineage>
        <taxon>Bacteria</taxon>
        <taxon>Pseudomonadati</taxon>
        <taxon>Pseudomonadota</taxon>
        <taxon>Gammaproteobacteria</taxon>
        <taxon>Vibrionales</taxon>
        <taxon>Vibrionaceae</taxon>
        <taxon>Vibrio</taxon>
        <taxon>Vibrio oreintalis group</taxon>
    </lineage>
</organism>
<dbReference type="GO" id="GO:0016987">
    <property type="term" value="F:sigma factor activity"/>
    <property type="evidence" value="ECO:0007669"/>
    <property type="project" value="InterPro"/>
</dbReference>
<dbReference type="InterPro" id="IPR046531">
    <property type="entry name" value="DUF6596"/>
</dbReference>
<comment type="caution">
    <text evidence="5">The sequence shown here is derived from an EMBL/GenBank/DDBJ whole genome shotgun (WGS) entry which is preliminary data.</text>
</comment>
<feature type="domain" description="RNA polymerase sigma-70 region 2" evidence="1">
    <location>
        <begin position="24"/>
        <end position="85"/>
    </location>
</feature>
<accession>A0A178J5P9</accession>
<dbReference type="Proteomes" id="UP000094761">
    <property type="component" value="Unassembled WGS sequence"/>
</dbReference>
<evidence type="ECO:0000313" key="7">
    <source>
        <dbReference type="Proteomes" id="UP001150001"/>
    </source>
</evidence>
<evidence type="ECO:0000313" key="6">
    <source>
        <dbReference type="Proteomes" id="UP000094761"/>
    </source>
</evidence>
<evidence type="ECO:0000259" key="1">
    <source>
        <dbReference type="Pfam" id="PF04542"/>
    </source>
</evidence>
<proteinExistence type="predicted"/>
<dbReference type="InterPro" id="IPR013324">
    <property type="entry name" value="RNA_pol_sigma_r3/r4-like"/>
</dbReference>
<name>A0A178J5P9_9VIBR</name>
<dbReference type="GO" id="GO:0003677">
    <property type="term" value="F:DNA binding"/>
    <property type="evidence" value="ECO:0007669"/>
    <property type="project" value="InterPro"/>
</dbReference>
<dbReference type="Gene3D" id="1.10.1740.10">
    <property type="match status" value="1"/>
</dbReference>
<dbReference type="InterPro" id="IPR013325">
    <property type="entry name" value="RNA_pol_sigma_r2"/>
</dbReference>
<sequence length="413" mass="46828">MNNASSKAIAVSHIIHDLLHKDRGLLLAGLISRLNDFQLAEDALQEATISALKHWTRSGPPHNPKAWLLRVGLNKGIDQIRRGQREQRKTVDLADHFTVGLEYDVHEAIQDERLRLIFTCCHPALEEKSRIALTLRTVCNLTTKEIAAAFLDNEKAMGQRLYRAKASLKAKGIPISTPDEDKWDDRLETVLKTIYLIFTTGYVTQDESPRSLCQEGIFLARLLMTLRPNEPEVEGILALMLLTDARSTARINVSGAVVPVEEQDCALWRQSNIDEAQCILAKAIEKRRPGPFQIKAAIADCHMMKPDPDWIQMSLLYQSLWRFEPTPVVVLNWAVVLAETERAELALKRLDELKEDLKDYQPWYAARAHILRKTGNKSEACTFYKLAIEMSPSTATRAFLEMKLGELTQSRRP</sequence>
<keyword evidence="7" id="KW-1185">Reference proteome</keyword>
<dbReference type="InterPro" id="IPR011990">
    <property type="entry name" value="TPR-like_helical_dom_sf"/>
</dbReference>
<dbReference type="SUPFAM" id="SSF88659">
    <property type="entry name" value="Sigma3 and sigma4 domains of RNA polymerase sigma factors"/>
    <property type="match status" value="1"/>
</dbReference>
<gene>
    <name evidence="5" type="ORF">AZ468_16070</name>
    <name evidence="4" type="ORF">OPW20_17510</name>
</gene>
<reference evidence="4" key="2">
    <citation type="submission" date="2022-11" db="EMBL/GenBank/DDBJ databases">
        <title>Role of the vibriolysin VemA secreted by the emergent pathogen Vibrio europaeus in the colonization of Manila clam mucus.</title>
        <authorList>
            <person name="Martinez C."/>
            <person name="Rodriguez S."/>
            <person name="Vences A."/>
            <person name="Barja J.L."/>
            <person name="Toranzo A.E."/>
            <person name="Dubert J."/>
        </authorList>
    </citation>
    <scope>NUCLEOTIDE SEQUENCE</scope>
    <source>
        <strain evidence="4">3454</strain>
    </source>
</reference>
<dbReference type="Gene3D" id="1.10.10.10">
    <property type="entry name" value="Winged helix-like DNA-binding domain superfamily/Winged helix DNA-binding domain"/>
    <property type="match status" value="1"/>
</dbReference>
<dbReference type="Pfam" id="PF04542">
    <property type="entry name" value="Sigma70_r2"/>
    <property type="match status" value="1"/>
</dbReference>
<dbReference type="RefSeq" id="WP_069668285.1">
    <property type="nucleotide sequence ID" value="NZ_JAPFIM010000015.1"/>
</dbReference>
<dbReference type="PANTHER" id="PTHR47756:SF2">
    <property type="entry name" value="BLL6612 PROTEIN"/>
    <property type="match status" value="1"/>
</dbReference>
<dbReference type="InterPro" id="IPR036388">
    <property type="entry name" value="WH-like_DNA-bd_sf"/>
</dbReference>